<dbReference type="GO" id="GO:0005667">
    <property type="term" value="C:transcription regulator complex"/>
    <property type="evidence" value="ECO:0007669"/>
    <property type="project" value="TreeGrafter"/>
</dbReference>
<dbReference type="FunFam" id="3.30.160.60:FF:000183">
    <property type="entry name" value="E3 ubiquitin-protein ligase ZFP91"/>
    <property type="match status" value="1"/>
</dbReference>
<gene>
    <name evidence="11" type="ORF">AGOR_G00145690</name>
</gene>
<dbReference type="FunFam" id="3.30.160.60:FF:000511">
    <property type="entry name" value="zinc finger protein 692 isoform X2"/>
    <property type="match status" value="1"/>
</dbReference>
<keyword evidence="4" id="KW-0677">Repeat</keyword>
<feature type="domain" description="C2H2-type" evidence="10">
    <location>
        <begin position="518"/>
        <end position="546"/>
    </location>
</feature>
<evidence type="ECO:0000256" key="5">
    <source>
        <dbReference type="ARBA" id="ARBA00022771"/>
    </source>
</evidence>
<keyword evidence="3" id="KW-0479">Metal-binding</keyword>
<evidence type="ECO:0000313" key="12">
    <source>
        <dbReference type="Proteomes" id="UP000829720"/>
    </source>
</evidence>
<evidence type="ECO:0000256" key="1">
    <source>
        <dbReference type="ARBA" id="ARBA00004123"/>
    </source>
</evidence>
<keyword evidence="7" id="KW-0539">Nucleus</keyword>
<organism evidence="11 12">
    <name type="scientific">Albula goreensis</name>
    <dbReference type="NCBI Taxonomy" id="1534307"/>
    <lineage>
        <taxon>Eukaryota</taxon>
        <taxon>Metazoa</taxon>
        <taxon>Chordata</taxon>
        <taxon>Craniata</taxon>
        <taxon>Vertebrata</taxon>
        <taxon>Euteleostomi</taxon>
        <taxon>Actinopterygii</taxon>
        <taxon>Neopterygii</taxon>
        <taxon>Teleostei</taxon>
        <taxon>Albuliformes</taxon>
        <taxon>Albulidae</taxon>
        <taxon>Albula</taxon>
    </lineage>
</organism>
<feature type="domain" description="C2H2-type" evidence="10">
    <location>
        <begin position="460"/>
        <end position="487"/>
    </location>
</feature>
<feature type="compositionally biased region" description="Basic and acidic residues" evidence="9">
    <location>
        <begin position="214"/>
        <end position="243"/>
    </location>
</feature>
<dbReference type="PROSITE" id="PS50157">
    <property type="entry name" value="ZINC_FINGER_C2H2_2"/>
    <property type="match status" value="5"/>
</dbReference>
<reference evidence="11" key="1">
    <citation type="submission" date="2021-01" db="EMBL/GenBank/DDBJ databases">
        <authorList>
            <person name="Zahm M."/>
            <person name="Roques C."/>
            <person name="Cabau C."/>
            <person name="Klopp C."/>
            <person name="Donnadieu C."/>
            <person name="Jouanno E."/>
            <person name="Lampietro C."/>
            <person name="Louis A."/>
            <person name="Herpin A."/>
            <person name="Echchiki A."/>
            <person name="Berthelot C."/>
            <person name="Parey E."/>
            <person name="Roest-Crollius H."/>
            <person name="Braasch I."/>
            <person name="Postlethwait J."/>
            <person name="Bobe J."/>
            <person name="Montfort J."/>
            <person name="Bouchez O."/>
            <person name="Begum T."/>
            <person name="Mejri S."/>
            <person name="Adams A."/>
            <person name="Chen W.-J."/>
            <person name="Guiguen Y."/>
        </authorList>
    </citation>
    <scope>NUCLEOTIDE SEQUENCE</scope>
    <source>
        <tissue evidence="11">Blood</tissue>
    </source>
</reference>
<evidence type="ECO:0000256" key="4">
    <source>
        <dbReference type="ARBA" id="ARBA00022737"/>
    </source>
</evidence>
<dbReference type="GO" id="GO:0000981">
    <property type="term" value="F:DNA-binding transcription factor activity, RNA polymerase II-specific"/>
    <property type="evidence" value="ECO:0007669"/>
    <property type="project" value="TreeGrafter"/>
</dbReference>
<proteinExistence type="inferred from homology"/>
<evidence type="ECO:0000313" key="11">
    <source>
        <dbReference type="EMBL" id="KAI1891623.1"/>
    </source>
</evidence>
<dbReference type="SMART" id="SM00355">
    <property type="entry name" value="ZnF_C2H2"/>
    <property type="match status" value="5"/>
</dbReference>
<feature type="domain" description="C2H2-type" evidence="10">
    <location>
        <begin position="430"/>
        <end position="459"/>
    </location>
</feature>
<dbReference type="AlphaFoldDB" id="A0A8T3D1W0"/>
<dbReference type="GO" id="GO:0000785">
    <property type="term" value="C:chromatin"/>
    <property type="evidence" value="ECO:0007669"/>
    <property type="project" value="TreeGrafter"/>
</dbReference>
<protein>
    <recommendedName>
        <fullName evidence="10">C2H2-type domain-containing protein</fullName>
    </recommendedName>
</protein>
<dbReference type="OrthoDB" id="7852576at2759"/>
<dbReference type="PROSITE" id="PS00028">
    <property type="entry name" value="ZINC_FINGER_C2H2_1"/>
    <property type="match status" value="5"/>
</dbReference>
<evidence type="ECO:0000256" key="6">
    <source>
        <dbReference type="ARBA" id="ARBA00022833"/>
    </source>
</evidence>
<keyword evidence="6" id="KW-0862">Zinc</keyword>
<comment type="subcellular location">
    <subcellularLocation>
        <location evidence="1">Nucleus</location>
    </subcellularLocation>
</comment>
<dbReference type="Proteomes" id="UP000829720">
    <property type="component" value="Unassembled WGS sequence"/>
</dbReference>
<dbReference type="InterPro" id="IPR013087">
    <property type="entry name" value="Znf_C2H2_type"/>
</dbReference>
<feature type="compositionally biased region" description="Basic and acidic residues" evidence="9">
    <location>
        <begin position="126"/>
        <end position="141"/>
    </location>
</feature>
<dbReference type="Gene3D" id="3.30.160.60">
    <property type="entry name" value="Classic Zinc Finger"/>
    <property type="match status" value="5"/>
</dbReference>
<evidence type="ECO:0000256" key="7">
    <source>
        <dbReference type="ARBA" id="ARBA00023242"/>
    </source>
</evidence>
<evidence type="ECO:0000256" key="3">
    <source>
        <dbReference type="ARBA" id="ARBA00022723"/>
    </source>
</evidence>
<comment type="similarity">
    <text evidence="2">Belongs to the krueppel C2H2-type zinc-finger protein family.</text>
</comment>
<evidence type="ECO:0000259" key="10">
    <source>
        <dbReference type="PROSITE" id="PS50157"/>
    </source>
</evidence>
<evidence type="ECO:0000256" key="8">
    <source>
        <dbReference type="PROSITE-ProRule" id="PRU00042"/>
    </source>
</evidence>
<comment type="caution">
    <text evidence="11">The sequence shown here is derived from an EMBL/GenBank/DDBJ whole genome shotgun (WGS) entry which is preliminary data.</text>
</comment>
<dbReference type="GO" id="GO:0000978">
    <property type="term" value="F:RNA polymerase II cis-regulatory region sequence-specific DNA binding"/>
    <property type="evidence" value="ECO:0007669"/>
    <property type="project" value="TreeGrafter"/>
</dbReference>
<feature type="compositionally biased region" description="Basic residues" evidence="9">
    <location>
        <begin position="364"/>
        <end position="374"/>
    </location>
</feature>
<dbReference type="SUPFAM" id="SSF57667">
    <property type="entry name" value="beta-beta-alpha zinc fingers"/>
    <property type="match status" value="3"/>
</dbReference>
<sequence length="597" mass="66935">MSSSRDALRRQRRRELDARRSKSRVRLGACLKSWGQLKERLGFALHSELAQYLLESYFSKVCVKCSGGGREVKRVGAITTSSESLQRLVLQVHLHGQCCPFPPSLQPEPVTGDEGQASTSGEGIEEQSKKDNGGQSRDETDSHLEALPTGKALLLHSLEKGGKPDPELCLRYICQEGHLLSWCPSKTGREEVKEGSRAKEGKVDDATPAGAYPPRERGRRGLREVKRESTRDKMRASERRRGEAASVVAAVERGQPRRGGEDEEAIIDLRAVENGENETPAEMYLQPELPNTGSDLIPTEPLQPKMDCRKLPDEEEKETEDLGSLPDKDTPPSKCDPTVIQRKTTRGRQKKTVLCGESRPGARISKRHSNRRTPRGLADDDISQIGGKRKRKATPRDILPCEFDGCGKIFSSRQYLNHHMKYQHFHQKTFTCSHPTCGKSFNFKKHLKEHEKLHSNQRDYICEYCARAFRTSSSLVIHRRIHTGEKPLQCEVCGFTCRQKSSLNWHMRKHNAESSYQFPCEICGRRFEKRDNVTAHRSKSHPDQTQNSSAVSAVPSPENPSLSSKQPTPSRASSNPAQSTDHASPSTDHNKVSIVVI</sequence>
<name>A0A8T3D1W0_9TELE</name>
<dbReference type="PANTHER" id="PTHR14003">
    <property type="entry name" value="TRANSCRIPTIONAL REPRESSOR PROTEIN YY"/>
    <property type="match status" value="1"/>
</dbReference>
<dbReference type="GO" id="GO:0031519">
    <property type="term" value="C:PcG protein complex"/>
    <property type="evidence" value="ECO:0007669"/>
    <property type="project" value="TreeGrafter"/>
</dbReference>
<feature type="region of interest" description="Disordered" evidence="9">
    <location>
        <begin position="187"/>
        <end position="243"/>
    </location>
</feature>
<feature type="domain" description="C2H2-type" evidence="10">
    <location>
        <begin position="399"/>
        <end position="429"/>
    </location>
</feature>
<dbReference type="PANTHER" id="PTHR14003:SF19">
    <property type="entry name" value="YY2 TRANSCRIPTION FACTOR"/>
    <property type="match status" value="1"/>
</dbReference>
<evidence type="ECO:0000256" key="2">
    <source>
        <dbReference type="ARBA" id="ARBA00006991"/>
    </source>
</evidence>
<dbReference type="EMBL" id="JAERUA010000013">
    <property type="protein sequence ID" value="KAI1891623.1"/>
    <property type="molecule type" value="Genomic_DNA"/>
</dbReference>
<keyword evidence="12" id="KW-1185">Reference proteome</keyword>
<feature type="region of interest" description="Disordered" evidence="9">
    <location>
        <begin position="533"/>
        <end position="597"/>
    </location>
</feature>
<dbReference type="GO" id="GO:0008270">
    <property type="term" value="F:zinc ion binding"/>
    <property type="evidence" value="ECO:0007669"/>
    <property type="project" value="UniProtKB-KW"/>
</dbReference>
<dbReference type="Pfam" id="PF00096">
    <property type="entry name" value="zf-C2H2"/>
    <property type="match status" value="4"/>
</dbReference>
<accession>A0A8T3D1W0</accession>
<feature type="region of interest" description="Disordered" evidence="9">
    <location>
        <begin position="287"/>
        <end position="393"/>
    </location>
</feature>
<dbReference type="InterPro" id="IPR036236">
    <property type="entry name" value="Znf_C2H2_sf"/>
</dbReference>
<evidence type="ECO:0000256" key="9">
    <source>
        <dbReference type="SAM" id="MobiDB-lite"/>
    </source>
</evidence>
<dbReference type="FunFam" id="3.30.160.60:FF:000598">
    <property type="entry name" value="zinc finger protein 692 isoform X2"/>
    <property type="match status" value="1"/>
</dbReference>
<feature type="compositionally biased region" description="Basic and acidic residues" evidence="9">
    <location>
        <begin position="187"/>
        <end position="205"/>
    </location>
</feature>
<feature type="region of interest" description="Disordered" evidence="9">
    <location>
        <begin position="103"/>
        <end position="141"/>
    </location>
</feature>
<feature type="domain" description="C2H2-type" evidence="10">
    <location>
        <begin position="488"/>
        <end position="515"/>
    </location>
</feature>
<feature type="compositionally biased region" description="Polar residues" evidence="9">
    <location>
        <begin position="559"/>
        <end position="587"/>
    </location>
</feature>
<keyword evidence="5 8" id="KW-0863">Zinc-finger</keyword>